<evidence type="ECO:0000313" key="3">
    <source>
        <dbReference type="Proteomes" id="UP000663887"/>
    </source>
</evidence>
<dbReference type="PANTHER" id="PTHR47928">
    <property type="entry name" value="REPEAT-CONTAINING PROTEIN, PUTATIVE-RELATED"/>
    <property type="match status" value="1"/>
</dbReference>
<dbReference type="Pfam" id="PF01535">
    <property type="entry name" value="PPR"/>
    <property type="match status" value="3"/>
</dbReference>
<dbReference type="EMBL" id="CAJNRG010007685">
    <property type="protein sequence ID" value="CAF2096980.1"/>
    <property type="molecule type" value="Genomic_DNA"/>
</dbReference>
<dbReference type="InterPro" id="IPR002885">
    <property type="entry name" value="PPR_rpt"/>
</dbReference>
<dbReference type="InterPro" id="IPR032867">
    <property type="entry name" value="DYW_dom"/>
</dbReference>
<protein>
    <recommendedName>
        <fullName evidence="1">DYW domain-containing protein</fullName>
    </recommendedName>
</protein>
<feature type="domain" description="DYW" evidence="1">
    <location>
        <begin position="123"/>
        <end position="217"/>
    </location>
</feature>
<dbReference type="InterPro" id="IPR011990">
    <property type="entry name" value="TPR-like_helical_dom_sf"/>
</dbReference>
<dbReference type="Gene3D" id="1.25.40.10">
    <property type="entry name" value="Tetratricopeptide repeat domain"/>
    <property type="match status" value="1"/>
</dbReference>
<evidence type="ECO:0000259" key="1">
    <source>
        <dbReference type="Pfam" id="PF14432"/>
    </source>
</evidence>
<organism evidence="2 3">
    <name type="scientific">Rotaria magnacalcarata</name>
    <dbReference type="NCBI Taxonomy" id="392030"/>
    <lineage>
        <taxon>Eukaryota</taxon>
        <taxon>Metazoa</taxon>
        <taxon>Spiralia</taxon>
        <taxon>Gnathifera</taxon>
        <taxon>Rotifera</taxon>
        <taxon>Eurotatoria</taxon>
        <taxon>Bdelloidea</taxon>
        <taxon>Philodinida</taxon>
        <taxon>Philodinidae</taxon>
        <taxon>Rotaria</taxon>
    </lineage>
</organism>
<gene>
    <name evidence="2" type="ORF">XDN619_LOCUS17905</name>
</gene>
<accession>A0A816TIP3</accession>
<dbReference type="AlphaFoldDB" id="A0A816TIP3"/>
<proteinExistence type="predicted"/>
<dbReference type="InterPro" id="IPR050421">
    <property type="entry name" value="PPR"/>
</dbReference>
<dbReference type="GO" id="GO:0008270">
    <property type="term" value="F:zinc ion binding"/>
    <property type="evidence" value="ECO:0007669"/>
    <property type="project" value="InterPro"/>
</dbReference>
<name>A0A816TIP3_9BILA</name>
<dbReference type="PANTHER" id="PTHR47928:SF207">
    <property type="entry name" value="PENTATRICOPEPTIDE REPEAT-CONTAINING PROTEIN"/>
    <property type="match status" value="1"/>
</dbReference>
<dbReference type="Proteomes" id="UP000663887">
    <property type="component" value="Unassembled WGS sequence"/>
</dbReference>
<dbReference type="Pfam" id="PF14432">
    <property type="entry name" value="DYW_deaminase"/>
    <property type="match status" value="1"/>
</dbReference>
<reference evidence="2" key="1">
    <citation type="submission" date="2021-02" db="EMBL/GenBank/DDBJ databases">
        <authorList>
            <person name="Nowell W R."/>
        </authorList>
    </citation>
    <scope>NUCLEOTIDE SEQUENCE</scope>
</reference>
<sequence>MINSYGLNGMGIQAIELFNQMPRELILEETYVCVLNACSHSGLIDQARSILSTIANKTEKIYTTMVDCLSRSFLFDEAQKLIDHFEYYHSPSPTMLTHDQSHPQSSEIYAEAEKISNELIEHGHQYDSSWITRPLKQDETVASVLCGHSERLAIAWNFVVNPNTKIIQITKNLRVCGDCHQTTKLIAYIRQCEIIVRDANRIHHFSKNGRCSCNDYF</sequence>
<comment type="caution">
    <text evidence="2">The sequence shown here is derived from an EMBL/GenBank/DDBJ whole genome shotgun (WGS) entry which is preliminary data.</text>
</comment>
<evidence type="ECO:0000313" key="2">
    <source>
        <dbReference type="EMBL" id="CAF2096980.1"/>
    </source>
</evidence>